<dbReference type="EMBL" id="GL433845">
    <property type="protein sequence ID" value="EFN55223.1"/>
    <property type="molecule type" value="Genomic_DNA"/>
</dbReference>
<evidence type="ECO:0000256" key="1">
    <source>
        <dbReference type="ARBA" id="ARBA00004173"/>
    </source>
</evidence>
<protein>
    <recommendedName>
        <fullName evidence="7">Small ribosomal subunit protein mS29</fullName>
    </recommendedName>
</protein>
<evidence type="ECO:0000256" key="6">
    <source>
        <dbReference type="ARBA" id="ARBA00023274"/>
    </source>
</evidence>
<reference evidence="9 10" key="1">
    <citation type="journal article" date="2010" name="Plant Cell">
        <title>The Chlorella variabilis NC64A genome reveals adaptation to photosymbiosis, coevolution with viruses, and cryptic sex.</title>
        <authorList>
            <person name="Blanc G."/>
            <person name="Duncan G."/>
            <person name="Agarkova I."/>
            <person name="Borodovsky M."/>
            <person name="Gurnon J."/>
            <person name="Kuo A."/>
            <person name="Lindquist E."/>
            <person name="Lucas S."/>
            <person name="Pangilinan J."/>
            <person name="Polle J."/>
            <person name="Salamov A."/>
            <person name="Terry A."/>
            <person name="Yamada T."/>
            <person name="Dunigan D.D."/>
            <person name="Grigoriev I.V."/>
            <person name="Claverie J.M."/>
            <person name="Van Etten J.L."/>
        </authorList>
    </citation>
    <scope>NUCLEOTIDE SEQUENCE [LARGE SCALE GENOMIC DNA]</scope>
    <source>
        <strain evidence="9 10">NC64A</strain>
    </source>
</reference>
<dbReference type="OrthoDB" id="274828at2759"/>
<evidence type="ECO:0000313" key="9">
    <source>
        <dbReference type="EMBL" id="EFN55223.1"/>
    </source>
</evidence>
<organism evidence="10">
    <name type="scientific">Chlorella variabilis</name>
    <name type="common">Green alga</name>
    <dbReference type="NCBI Taxonomy" id="554065"/>
    <lineage>
        <taxon>Eukaryota</taxon>
        <taxon>Viridiplantae</taxon>
        <taxon>Chlorophyta</taxon>
        <taxon>core chlorophytes</taxon>
        <taxon>Trebouxiophyceae</taxon>
        <taxon>Chlorellales</taxon>
        <taxon>Chlorellaceae</taxon>
        <taxon>Chlorella clade</taxon>
        <taxon>Chlorella</taxon>
    </lineage>
</organism>
<dbReference type="KEGG" id="cvr:CHLNCDRAFT_134474"/>
<dbReference type="AlphaFoldDB" id="E1ZG23"/>
<dbReference type="Pfam" id="PF10236">
    <property type="entry name" value="DAP3"/>
    <property type="match status" value="1"/>
</dbReference>
<accession>E1ZG23</accession>
<feature type="compositionally biased region" description="Low complexity" evidence="8">
    <location>
        <begin position="148"/>
        <end position="164"/>
    </location>
</feature>
<dbReference type="InterPro" id="IPR019368">
    <property type="entry name" value="Ribosomal_mS29"/>
</dbReference>
<comment type="similarity">
    <text evidence="2">Belongs to the mitochondrion-specific ribosomal protein mS29 family.</text>
</comment>
<feature type="region of interest" description="Disordered" evidence="8">
    <location>
        <begin position="46"/>
        <end position="71"/>
    </location>
</feature>
<dbReference type="Proteomes" id="UP000008141">
    <property type="component" value="Unassembled WGS sequence"/>
</dbReference>
<comment type="subcellular location">
    <subcellularLocation>
        <location evidence="1">Mitochondrion</location>
    </subcellularLocation>
</comment>
<evidence type="ECO:0000256" key="4">
    <source>
        <dbReference type="ARBA" id="ARBA00022980"/>
    </source>
</evidence>
<evidence type="ECO:0000313" key="10">
    <source>
        <dbReference type="Proteomes" id="UP000008141"/>
    </source>
</evidence>
<keyword evidence="10" id="KW-1185">Reference proteome</keyword>
<feature type="compositionally biased region" description="Low complexity" evidence="8">
    <location>
        <begin position="91"/>
        <end position="138"/>
    </location>
</feature>
<dbReference type="RefSeq" id="XP_005847325.1">
    <property type="nucleotide sequence ID" value="XM_005847263.1"/>
</dbReference>
<keyword evidence="4" id="KW-0689">Ribosomal protein</keyword>
<dbReference type="STRING" id="554065.E1ZG23"/>
<evidence type="ECO:0000256" key="2">
    <source>
        <dbReference type="ARBA" id="ARBA00009863"/>
    </source>
</evidence>
<keyword evidence="3" id="KW-0809">Transit peptide</keyword>
<dbReference type="GO" id="GO:0005763">
    <property type="term" value="C:mitochondrial small ribosomal subunit"/>
    <property type="evidence" value="ECO:0007669"/>
    <property type="project" value="TreeGrafter"/>
</dbReference>
<evidence type="ECO:0000256" key="7">
    <source>
        <dbReference type="ARBA" id="ARBA00035140"/>
    </source>
</evidence>
<dbReference type="PANTHER" id="PTHR12810">
    <property type="entry name" value="MITOCHONDRIAL 28S RIBOSOMAL PROTEIN S29"/>
    <property type="match status" value="1"/>
</dbReference>
<dbReference type="eggNOG" id="KOG3928">
    <property type="taxonomic scope" value="Eukaryota"/>
</dbReference>
<gene>
    <name evidence="9" type="ORF">CHLNCDRAFT_134474</name>
</gene>
<dbReference type="PANTHER" id="PTHR12810:SF0">
    <property type="entry name" value="SMALL RIBOSOMAL SUBUNIT PROTEIN MS29"/>
    <property type="match status" value="1"/>
</dbReference>
<dbReference type="GeneID" id="17354848"/>
<evidence type="ECO:0000256" key="3">
    <source>
        <dbReference type="ARBA" id="ARBA00022946"/>
    </source>
</evidence>
<keyword evidence="6" id="KW-0687">Ribonucleoprotein</keyword>
<dbReference type="GO" id="GO:0003735">
    <property type="term" value="F:structural constituent of ribosome"/>
    <property type="evidence" value="ECO:0007669"/>
    <property type="project" value="TreeGrafter"/>
</dbReference>
<evidence type="ECO:0000256" key="8">
    <source>
        <dbReference type="SAM" id="MobiDB-lite"/>
    </source>
</evidence>
<evidence type="ECO:0000256" key="5">
    <source>
        <dbReference type="ARBA" id="ARBA00023128"/>
    </source>
</evidence>
<sequence length="539" mass="57005">MRGRLLQLLARATTYQSPALGDAVAAVHAQLRPCCSAAWHAQRRHAATEAGGSAEQPSAPASAAAEPAATEPTIPAPAAAAAAAAEPALPAAEAAAPSAEALNQPAAAPMQPKQKAEQQAGKKQAGAKTQKQQPKQTKPNQEAKAAKPKQQQKAGGEAGAAGSSKGAGGRTARVPGLPVGRLLEVPEGTYFEVPQGILPEATKEYYEDPVLKGEGVHEPNYGCKAVQAEWEFSGRRSLMARECMQQLAAVVQERTRRQLYLDGWAGSGKSVALYSLVAWARAQGWLALYLPSAFSLVQTGTFTRGEDGLWDTPEAARWLLSSLRDSHAAQLPDVKAPSGQPLSELVEEGLAAGAKPAAVVAAAIAAKEAVAASTELPTLIAVDDYNVLYSHTGYHESLHSFHRRQLAPDELRLVRAFRVLEQPPPANGVVVAAPTFGQLVSDKLRVPRARQARFHVPRYCLPEVESAADYFVSEVLAGHAAPPDDDTLLRALFLTNGNARELRDFGPALLGLPDSPLGLSRGYKADAARRRAHDAGMLQ</sequence>
<feature type="region of interest" description="Disordered" evidence="8">
    <location>
        <begin position="91"/>
        <end position="175"/>
    </location>
</feature>
<proteinExistence type="inferred from homology"/>
<name>E1ZG23_CHLVA</name>
<feature type="compositionally biased region" description="Low complexity" evidence="8">
    <location>
        <begin position="53"/>
        <end position="71"/>
    </location>
</feature>
<keyword evidence="5" id="KW-0496">Mitochondrion</keyword>
<dbReference type="InParanoid" id="E1ZG23"/>